<organism evidence="11 12">
    <name type="scientific">Pseudokineococcus marinus</name>
    <dbReference type="NCBI Taxonomy" id="351215"/>
    <lineage>
        <taxon>Bacteria</taxon>
        <taxon>Bacillati</taxon>
        <taxon>Actinomycetota</taxon>
        <taxon>Actinomycetes</taxon>
        <taxon>Kineosporiales</taxon>
        <taxon>Kineosporiaceae</taxon>
        <taxon>Pseudokineococcus</taxon>
    </lineage>
</organism>
<feature type="domain" description="YetF-like N-terminal transmembrane" evidence="10">
    <location>
        <begin position="20"/>
        <end position="83"/>
    </location>
</feature>
<evidence type="ECO:0000256" key="6">
    <source>
        <dbReference type="ARBA" id="ARBA00023136"/>
    </source>
</evidence>
<protein>
    <submittedName>
        <fullName evidence="11">DUF421 domain-containing protein</fullName>
    </submittedName>
</protein>
<feature type="region of interest" description="Disordered" evidence="7">
    <location>
        <begin position="150"/>
        <end position="180"/>
    </location>
</feature>
<name>A0A849BPS0_9ACTN</name>
<gene>
    <name evidence="11" type="ORF">HLB09_16575</name>
</gene>
<feature type="domain" description="YetF C-terminal" evidence="9">
    <location>
        <begin position="88"/>
        <end position="156"/>
    </location>
</feature>
<dbReference type="PANTHER" id="PTHR34582:SF6">
    <property type="entry name" value="UPF0702 TRANSMEMBRANE PROTEIN YCAP"/>
    <property type="match status" value="1"/>
</dbReference>
<evidence type="ECO:0000256" key="8">
    <source>
        <dbReference type="SAM" id="Phobius"/>
    </source>
</evidence>
<keyword evidence="6 8" id="KW-0472">Membrane</keyword>
<comment type="subcellular location">
    <subcellularLocation>
        <location evidence="1">Cell membrane</location>
        <topology evidence="1">Multi-pass membrane protein</topology>
    </subcellularLocation>
</comment>
<dbReference type="AlphaFoldDB" id="A0A849BPS0"/>
<keyword evidence="4 8" id="KW-0812">Transmembrane</keyword>
<dbReference type="Pfam" id="PF04239">
    <property type="entry name" value="DUF421"/>
    <property type="match status" value="1"/>
</dbReference>
<comment type="caution">
    <text evidence="11">The sequence shown here is derived from an EMBL/GenBank/DDBJ whole genome shotgun (WGS) entry which is preliminary data.</text>
</comment>
<feature type="transmembrane region" description="Helical" evidence="8">
    <location>
        <begin position="12"/>
        <end position="29"/>
    </location>
</feature>
<dbReference type="Gene3D" id="3.30.240.20">
    <property type="entry name" value="bsu07140 like domains"/>
    <property type="match status" value="1"/>
</dbReference>
<evidence type="ECO:0000313" key="11">
    <source>
        <dbReference type="EMBL" id="NNH24671.1"/>
    </source>
</evidence>
<feature type="compositionally biased region" description="Basic residues" evidence="7">
    <location>
        <begin position="171"/>
        <end position="180"/>
    </location>
</feature>
<dbReference type="GO" id="GO:0005886">
    <property type="term" value="C:plasma membrane"/>
    <property type="evidence" value="ECO:0007669"/>
    <property type="project" value="UniProtKB-SubCell"/>
</dbReference>
<comment type="similarity">
    <text evidence="2">Belongs to the UPF0702 family.</text>
</comment>
<evidence type="ECO:0000256" key="3">
    <source>
        <dbReference type="ARBA" id="ARBA00022475"/>
    </source>
</evidence>
<evidence type="ECO:0000256" key="1">
    <source>
        <dbReference type="ARBA" id="ARBA00004651"/>
    </source>
</evidence>
<dbReference type="InterPro" id="IPR023090">
    <property type="entry name" value="UPF0702_alpha/beta_dom_sf"/>
</dbReference>
<sequence>MWFDAWGDLGRVLAVGASAYVALVVLLRVSGKRTLAKLNAFDLVVTVALGSTLATILLSSDVSWAEGALALVLLVGLQLVVAWTTTRWPASRRVLTSAPTLLLWRGEVREEALRTQRVSPSELRQAVRASGAGDVSRVGAVVLESDGSLSVVPESSLGDASALADVPGAARRGRPGHRRA</sequence>
<feature type="transmembrane region" description="Helical" evidence="8">
    <location>
        <begin position="41"/>
        <end position="58"/>
    </location>
</feature>
<evidence type="ECO:0000259" key="9">
    <source>
        <dbReference type="Pfam" id="PF04239"/>
    </source>
</evidence>
<dbReference type="InterPro" id="IPR048454">
    <property type="entry name" value="YetF_N"/>
</dbReference>
<proteinExistence type="inferred from homology"/>
<evidence type="ECO:0000256" key="7">
    <source>
        <dbReference type="SAM" id="MobiDB-lite"/>
    </source>
</evidence>
<dbReference type="EMBL" id="JABEMA010000453">
    <property type="protein sequence ID" value="NNH24671.1"/>
    <property type="molecule type" value="Genomic_DNA"/>
</dbReference>
<evidence type="ECO:0000259" key="10">
    <source>
        <dbReference type="Pfam" id="PF20730"/>
    </source>
</evidence>
<dbReference type="Pfam" id="PF20730">
    <property type="entry name" value="YetF_N"/>
    <property type="match status" value="1"/>
</dbReference>
<dbReference type="PANTHER" id="PTHR34582">
    <property type="entry name" value="UPF0702 TRANSMEMBRANE PROTEIN YCAP"/>
    <property type="match status" value="1"/>
</dbReference>
<keyword evidence="3" id="KW-1003">Cell membrane</keyword>
<dbReference type="Proteomes" id="UP000555552">
    <property type="component" value="Unassembled WGS sequence"/>
</dbReference>
<feature type="transmembrane region" description="Helical" evidence="8">
    <location>
        <begin position="64"/>
        <end position="83"/>
    </location>
</feature>
<accession>A0A849BPS0</accession>
<dbReference type="RefSeq" id="WP_171204392.1">
    <property type="nucleotide sequence ID" value="NZ_BAAANP010000004.1"/>
</dbReference>
<keyword evidence="5 8" id="KW-1133">Transmembrane helix</keyword>
<evidence type="ECO:0000256" key="2">
    <source>
        <dbReference type="ARBA" id="ARBA00006448"/>
    </source>
</evidence>
<evidence type="ECO:0000256" key="4">
    <source>
        <dbReference type="ARBA" id="ARBA00022692"/>
    </source>
</evidence>
<evidence type="ECO:0000256" key="5">
    <source>
        <dbReference type="ARBA" id="ARBA00022989"/>
    </source>
</evidence>
<reference evidence="11 12" key="1">
    <citation type="submission" date="2020-05" db="EMBL/GenBank/DDBJ databases">
        <title>MicrobeNet Type strains.</title>
        <authorList>
            <person name="Nicholson A.C."/>
        </authorList>
    </citation>
    <scope>NUCLEOTIDE SEQUENCE [LARGE SCALE GENOMIC DNA]</scope>
    <source>
        <strain evidence="11 12">JCM 14547</strain>
    </source>
</reference>
<evidence type="ECO:0000313" key="12">
    <source>
        <dbReference type="Proteomes" id="UP000555552"/>
    </source>
</evidence>
<dbReference type="InterPro" id="IPR007353">
    <property type="entry name" value="DUF421"/>
</dbReference>
<keyword evidence="12" id="KW-1185">Reference proteome</keyword>